<gene>
    <name evidence="5" type="ORF">COMA2_50257</name>
</gene>
<reference evidence="6" key="1">
    <citation type="submission" date="2015-10" db="EMBL/GenBank/DDBJ databases">
        <authorList>
            <person name="Luecker S."/>
            <person name="Luecker S."/>
        </authorList>
    </citation>
    <scope>NUCLEOTIDE SEQUENCE [LARGE SCALE GENOMIC DNA]</scope>
</reference>
<keyword evidence="2" id="KW-0812">Transmembrane</keyword>
<evidence type="ECO:0000313" key="5">
    <source>
        <dbReference type="EMBL" id="CUS38764.1"/>
    </source>
</evidence>
<keyword evidence="4" id="KW-0472">Membrane</keyword>
<accession>A0A0S4LML8</accession>
<dbReference type="Proteomes" id="UP000198736">
    <property type="component" value="Unassembled WGS sequence"/>
</dbReference>
<evidence type="ECO:0000256" key="4">
    <source>
        <dbReference type="ARBA" id="ARBA00023136"/>
    </source>
</evidence>
<dbReference type="GO" id="GO:0016020">
    <property type="term" value="C:membrane"/>
    <property type="evidence" value="ECO:0007669"/>
    <property type="project" value="UniProtKB-SubCell"/>
</dbReference>
<organism evidence="5 6">
    <name type="scientific">Candidatus Nitrospira nitrificans</name>
    <dbReference type="NCBI Taxonomy" id="1742973"/>
    <lineage>
        <taxon>Bacteria</taxon>
        <taxon>Pseudomonadati</taxon>
        <taxon>Nitrospirota</taxon>
        <taxon>Nitrospiria</taxon>
        <taxon>Nitrospirales</taxon>
        <taxon>Nitrospiraceae</taxon>
        <taxon>Nitrospira</taxon>
    </lineage>
</organism>
<keyword evidence="3" id="KW-1133">Transmembrane helix</keyword>
<evidence type="ECO:0000256" key="1">
    <source>
        <dbReference type="ARBA" id="ARBA00004141"/>
    </source>
</evidence>
<dbReference type="AlphaFoldDB" id="A0A0S4LML8"/>
<protein>
    <submittedName>
        <fullName evidence="5">Uncharacterized protein</fullName>
    </submittedName>
</protein>
<evidence type="ECO:0000313" key="6">
    <source>
        <dbReference type="Proteomes" id="UP000198736"/>
    </source>
</evidence>
<name>A0A0S4LML8_9BACT</name>
<comment type="subcellular location">
    <subcellularLocation>
        <location evidence="1">Membrane</location>
        <topology evidence="1">Multi-pass membrane protein</topology>
    </subcellularLocation>
</comment>
<dbReference type="OrthoDB" id="9811373at2"/>
<dbReference type="InterPro" id="IPR032808">
    <property type="entry name" value="DoxX"/>
</dbReference>
<dbReference type="EMBL" id="CZPZ01000032">
    <property type="protein sequence ID" value="CUS38764.1"/>
    <property type="molecule type" value="Genomic_DNA"/>
</dbReference>
<dbReference type="STRING" id="1742973.COMA2_50257"/>
<evidence type="ECO:0000256" key="2">
    <source>
        <dbReference type="ARBA" id="ARBA00022692"/>
    </source>
</evidence>
<proteinExistence type="predicted"/>
<dbReference type="Pfam" id="PF13564">
    <property type="entry name" value="DoxX_2"/>
    <property type="match status" value="1"/>
</dbReference>
<keyword evidence="6" id="KW-1185">Reference proteome</keyword>
<evidence type="ECO:0000256" key="3">
    <source>
        <dbReference type="ARBA" id="ARBA00022989"/>
    </source>
</evidence>
<sequence>MSHWASSVTGTVFVSAPNAPAARGWRDDIGETGDRYQGVHGARYAESVIVPLGIALLTDTILYLIPRTAVLGAVLLTGHLGGAAATHVSAGQDCSKSSFPSCSALRERPLLRGLASTATRQLGDYPWEKLGVDIYMTNGYALMHEDDN</sequence>